<gene>
    <name evidence="1" type="ORF">GJJ64_15060</name>
</gene>
<evidence type="ECO:0000313" key="1">
    <source>
        <dbReference type="EMBL" id="MRX48512.1"/>
    </source>
</evidence>
<evidence type="ECO:0008006" key="3">
    <source>
        <dbReference type="Google" id="ProtNLM"/>
    </source>
</evidence>
<accession>A0A7K0FRX8</accession>
<comment type="caution">
    <text evidence="1">The sequence shown here is derived from an EMBL/GenBank/DDBJ whole genome shotgun (WGS) entry which is preliminary data.</text>
</comment>
<proteinExistence type="predicted"/>
<dbReference type="AlphaFoldDB" id="A0A7K0FRX8"/>
<organism evidence="1 2">
    <name type="scientific">Pedobacter puniceum</name>
    <dbReference type="NCBI Taxonomy" id="2666136"/>
    <lineage>
        <taxon>Bacteria</taxon>
        <taxon>Pseudomonadati</taxon>
        <taxon>Bacteroidota</taxon>
        <taxon>Sphingobacteriia</taxon>
        <taxon>Sphingobacteriales</taxon>
        <taxon>Sphingobacteriaceae</taxon>
        <taxon>Pedobacter</taxon>
    </lineage>
</organism>
<evidence type="ECO:0000313" key="2">
    <source>
        <dbReference type="Proteomes" id="UP000462931"/>
    </source>
</evidence>
<sequence length="302" mass="31686">MATTCGVSTNQTFMVSNPSGMASITSYEWNLGSANNGWLYNGSPAPQNITTTSNSLALTSVCNAATVNNVGVTIKVNNANYKSYTATVSRAAATSPIIIGSSSICSGSGTYSISNLPCGATVNWSATGNTTFNGGNATGNSVTINNSGTEVITLTANISSACGNFTRTKSITVGLPPLSDGVTTVWDGPGDYVVGTNTPVIATLTNPYPNASYYSWILEPYPDAQTYINQGKPVPSGSVFNNGSQAVFDFDYPGDYMVTVKAFTDCGESNSINLFYLAVDTADYDWGYYTYSIYPNPANNEL</sequence>
<protein>
    <recommendedName>
        <fullName evidence="3">PKD domain-containing protein</fullName>
    </recommendedName>
</protein>
<reference evidence="1 2" key="1">
    <citation type="submission" date="2019-11" db="EMBL/GenBank/DDBJ databases">
        <authorList>
            <person name="Cheng Q."/>
            <person name="Yang Z."/>
        </authorList>
    </citation>
    <scope>NUCLEOTIDE SEQUENCE [LARGE SCALE GENOMIC DNA]</scope>
    <source>
        <strain evidence="1 2">HX-22-1</strain>
    </source>
</reference>
<keyword evidence="2" id="KW-1185">Reference proteome</keyword>
<name>A0A7K0FRX8_9SPHI</name>
<dbReference type="Proteomes" id="UP000462931">
    <property type="component" value="Unassembled WGS sequence"/>
</dbReference>
<dbReference type="EMBL" id="WKJI01000004">
    <property type="protein sequence ID" value="MRX48512.1"/>
    <property type="molecule type" value="Genomic_DNA"/>
</dbReference>